<name>A0A9P8P8V7_9ASCO</name>
<dbReference type="RefSeq" id="XP_046062162.1">
    <property type="nucleotide sequence ID" value="XM_046203931.1"/>
</dbReference>
<evidence type="ECO:0000256" key="1">
    <source>
        <dbReference type="SAM" id="MobiDB-lite"/>
    </source>
</evidence>
<dbReference type="PANTHER" id="PTHR47431:SF1">
    <property type="entry name" value="ZN(II)2CYS6 TRANSCRIPTION FACTOR (EUROFUNG)"/>
    <property type="match status" value="1"/>
</dbReference>
<dbReference type="Pfam" id="PF00172">
    <property type="entry name" value="Zn_clus"/>
    <property type="match status" value="1"/>
</dbReference>
<dbReference type="SUPFAM" id="SSF57701">
    <property type="entry name" value="Zn2/Cys6 DNA-binding domain"/>
    <property type="match status" value="1"/>
</dbReference>
<accession>A0A9P8P8V7</accession>
<dbReference type="InterPro" id="IPR036864">
    <property type="entry name" value="Zn2-C6_fun-type_DNA-bd_sf"/>
</dbReference>
<feature type="compositionally biased region" description="Basic and acidic residues" evidence="1">
    <location>
        <begin position="310"/>
        <end position="336"/>
    </location>
</feature>
<dbReference type="GeneID" id="70234966"/>
<dbReference type="PROSITE" id="PS50048">
    <property type="entry name" value="ZN2_CY6_FUNGAL_2"/>
    <property type="match status" value="1"/>
</dbReference>
<gene>
    <name evidence="3" type="ORF">OGAPHI_002999</name>
</gene>
<dbReference type="SMART" id="SM00066">
    <property type="entry name" value="GAL4"/>
    <property type="match status" value="1"/>
</dbReference>
<comment type="caution">
    <text evidence="3">The sequence shown here is derived from an EMBL/GenBank/DDBJ whole genome shotgun (WGS) entry which is preliminary data.</text>
</comment>
<organism evidence="3 4">
    <name type="scientific">Ogataea philodendri</name>
    <dbReference type="NCBI Taxonomy" id="1378263"/>
    <lineage>
        <taxon>Eukaryota</taxon>
        <taxon>Fungi</taxon>
        <taxon>Dikarya</taxon>
        <taxon>Ascomycota</taxon>
        <taxon>Saccharomycotina</taxon>
        <taxon>Pichiomycetes</taxon>
        <taxon>Pichiales</taxon>
        <taxon>Pichiaceae</taxon>
        <taxon>Ogataea</taxon>
    </lineage>
</organism>
<dbReference type="Proteomes" id="UP000769157">
    <property type="component" value="Unassembled WGS sequence"/>
</dbReference>
<dbReference type="AlphaFoldDB" id="A0A9P8P8V7"/>
<dbReference type="Gene3D" id="4.10.240.10">
    <property type="entry name" value="Zn(2)-C6 fungal-type DNA-binding domain"/>
    <property type="match status" value="1"/>
</dbReference>
<evidence type="ECO:0000259" key="2">
    <source>
        <dbReference type="PROSITE" id="PS50048"/>
    </source>
</evidence>
<dbReference type="GO" id="GO:0000981">
    <property type="term" value="F:DNA-binding transcription factor activity, RNA polymerase II-specific"/>
    <property type="evidence" value="ECO:0007669"/>
    <property type="project" value="InterPro"/>
</dbReference>
<evidence type="ECO:0000313" key="3">
    <source>
        <dbReference type="EMBL" id="KAH3667350.1"/>
    </source>
</evidence>
<reference evidence="3" key="2">
    <citation type="submission" date="2021-01" db="EMBL/GenBank/DDBJ databases">
        <authorList>
            <person name="Schikora-Tamarit M.A."/>
        </authorList>
    </citation>
    <scope>NUCLEOTIDE SEQUENCE</scope>
    <source>
        <strain evidence="3">CBS6075</strain>
    </source>
</reference>
<dbReference type="EMBL" id="JAEUBE010000183">
    <property type="protein sequence ID" value="KAH3667350.1"/>
    <property type="molecule type" value="Genomic_DNA"/>
</dbReference>
<evidence type="ECO:0000313" key="4">
    <source>
        <dbReference type="Proteomes" id="UP000769157"/>
    </source>
</evidence>
<feature type="domain" description="Zn(2)-C6 fungal-type" evidence="2">
    <location>
        <begin position="38"/>
        <end position="79"/>
    </location>
</feature>
<dbReference type="InterPro" id="IPR001138">
    <property type="entry name" value="Zn2Cys6_DnaBD"/>
</dbReference>
<feature type="compositionally biased region" description="Polar residues" evidence="1">
    <location>
        <begin position="95"/>
        <end position="110"/>
    </location>
</feature>
<reference evidence="3" key="1">
    <citation type="journal article" date="2021" name="Open Biol.">
        <title>Shared evolutionary footprints suggest mitochondrial oxidative damage underlies multiple complex I losses in fungi.</title>
        <authorList>
            <person name="Schikora-Tamarit M.A."/>
            <person name="Marcet-Houben M."/>
            <person name="Nosek J."/>
            <person name="Gabaldon T."/>
        </authorList>
    </citation>
    <scope>NUCLEOTIDE SEQUENCE</scope>
    <source>
        <strain evidence="3">CBS6075</strain>
    </source>
</reference>
<protein>
    <recommendedName>
        <fullName evidence="2">Zn(2)-C6 fungal-type domain-containing protein</fullName>
    </recommendedName>
</protein>
<feature type="region of interest" description="Disordered" evidence="1">
    <location>
        <begin position="274"/>
        <end position="359"/>
    </location>
</feature>
<dbReference type="CDD" id="cd12148">
    <property type="entry name" value="fungal_TF_MHR"/>
    <property type="match status" value="1"/>
</dbReference>
<dbReference type="GO" id="GO:0008270">
    <property type="term" value="F:zinc ion binding"/>
    <property type="evidence" value="ECO:0007669"/>
    <property type="project" value="InterPro"/>
</dbReference>
<dbReference type="PANTHER" id="PTHR47431">
    <property type="entry name" value="ZN(II)2CYS6 TRANSCRIPTION FACTOR (EUROFUNG)-RELATED"/>
    <property type="match status" value="1"/>
</dbReference>
<sequence length="899" mass="102121">MSHHSSSDTSPTGAQPVTEDSIKFLEHHLERRPVAKRACLACREKKIKCDGEVQLDASGNNKSYEKCTNCVQAGIECVFVPSRRGGRRRKEYSTDSRTAPQSVTSSSVNDEGSFKRHHFDPSKRFGNFGAPDAHPDMFGRHRHHPGPGRFGSGSNYLPPPFARYEESGKRGDKHGFGYDKRDPKAMYYQEPYFYYDDHHLPAPTLLPPPPPPGLGLPPPPPPLGFPPPPGAFLPHHRFHRMRHHHHRHPHMHHDWFHHHGYGFPYPPPSPGMHSPYPYSDNESRMSSSFSGPGGLKRPAMSSVAPSSPTRIDDNASKHSSSTEDWVKKQKQYHENETSNDDDMSASGSPQPSSESPLILKPSFTEPELARLGLPPWKTIYTVIQLFYKYVHIAYQMLPNLTLFVDRLSLTDEDVAMICIIFRIAARYMNLNEVDNKLFLDDHYWAQQCEKYYQSLSIRSELLLQTMTCDSGDDDQLLRCYSLIKVAGYLEVYKAKTNSEYAEMLEFATEKQLTDRECTIRAIWNVYKFQTFRRLNFGYPYRHKGYLKFPGQLEFPMEDMAYYRSSKWPRLFKKTFKKVLSFSQVNVNDLSTETIPNSVLAILSCYFFDEIMDSIYGNALLPENVVKYDSQLNKMASLPEFKPYTVENNHILVDGNVLLSNFINNLSLITLHSSICWSLLPFRPKDDTNSPSPLLLMNEFPSPFPDQVESSTDERLWRSLVVCLKASCAIASLIQLGEGICAESLSMNTILPVSVGPFSTSDKEDCYSTDDKVVATSSVQPTTEPWVQYPSFCTVSTCQAVPILCSGIFLLSKHEIRIEKLQHGCRVSVLVADEAIASWETDADTGEFISEKWRKNYLLDKLRLLSKFLATTARFSANVTLASTTTDQLIQRLCNNPRDE</sequence>
<dbReference type="OrthoDB" id="10067394at2759"/>
<keyword evidence="4" id="KW-1185">Reference proteome</keyword>
<proteinExistence type="predicted"/>
<dbReference type="CDD" id="cd00067">
    <property type="entry name" value="GAL4"/>
    <property type="match status" value="1"/>
</dbReference>
<feature type="region of interest" description="Disordered" evidence="1">
    <location>
        <begin position="86"/>
        <end position="126"/>
    </location>
</feature>
<feature type="compositionally biased region" description="Low complexity" evidence="1">
    <location>
        <begin position="344"/>
        <end position="356"/>
    </location>
</feature>